<protein>
    <recommendedName>
        <fullName evidence="1">Glycosyltransferase 2-like domain-containing protein</fullName>
    </recommendedName>
</protein>
<organism evidence="2">
    <name type="scientific">viral metagenome</name>
    <dbReference type="NCBI Taxonomy" id="1070528"/>
    <lineage>
        <taxon>unclassified sequences</taxon>
        <taxon>metagenomes</taxon>
        <taxon>organismal metagenomes</taxon>
    </lineage>
</organism>
<dbReference type="EMBL" id="MN740567">
    <property type="protein sequence ID" value="QHU34130.1"/>
    <property type="molecule type" value="Genomic_DNA"/>
</dbReference>
<dbReference type="Gene3D" id="3.90.550.10">
    <property type="entry name" value="Spore Coat Polysaccharide Biosynthesis Protein SpsA, Chain A"/>
    <property type="match status" value="1"/>
</dbReference>
<name>A0A6C0LUS0_9ZZZZ</name>
<evidence type="ECO:0000259" key="1">
    <source>
        <dbReference type="Pfam" id="PF00535"/>
    </source>
</evidence>
<accession>A0A6C0LUS0</accession>
<evidence type="ECO:0000313" key="2">
    <source>
        <dbReference type="EMBL" id="QHU34130.1"/>
    </source>
</evidence>
<dbReference type="InterPro" id="IPR029044">
    <property type="entry name" value="Nucleotide-diphossugar_trans"/>
</dbReference>
<dbReference type="AlphaFoldDB" id="A0A6C0LUS0"/>
<proteinExistence type="predicted"/>
<reference evidence="2" key="1">
    <citation type="journal article" date="2020" name="Nature">
        <title>Giant virus diversity and host interactions through global metagenomics.</title>
        <authorList>
            <person name="Schulz F."/>
            <person name="Roux S."/>
            <person name="Paez-Espino D."/>
            <person name="Jungbluth S."/>
            <person name="Walsh D.A."/>
            <person name="Denef V.J."/>
            <person name="McMahon K.D."/>
            <person name="Konstantinidis K.T."/>
            <person name="Eloe-Fadrosh E.A."/>
            <person name="Kyrpides N.C."/>
            <person name="Woyke T."/>
        </authorList>
    </citation>
    <scope>NUCLEOTIDE SEQUENCE</scope>
    <source>
        <strain evidence="2">GVMAG-S-1016713-123</strain>
    </source>
</reference>
<dbReference type="InterPro" id="IPR001173">
    <property type="entry name" value="Glyco_trans_2-like"/>
</dbReference>
<feature type="domain" description="Glycosyltransferase 2-like" evidence="1">
    <location>
        <begin position="5"/>
        <end position="113"/>
    </location>
</feature>
<dbReference type="SUPFAM" id="SSF53448">
    <property type="entry name" value="Nucleotide-diphospho-sugar transferases"/>
    <property type="match status" value="1"/>
</dbReference>
<sequence>MRVAVIIPCHIHYKGQFEKLLNCINSLKEQTHPCSIVVGISFASNEYYSIFKNYVFPLVKRYAKFIVRREQTYQIMHIYNCLQKVNDHDYILFCDDDDTYLPKRVQIFVEISNDTNIIREKIPFHNEESEYWCYGMKPCVLMEFYSRSNDHLDLLCHKFGDIYLRNFLLYNQMFGLIVTFTAKSPLYIYDEQNENSITGTIKRKREFTQNTGLIDYMELSNQYLLALINNDIEKRDLIIKHIGDTDMSLNTIINRAKIDEFCKKLYV</sequence>
<dbReference type="Pfam" id="PF00535">
    <property type="entry name" value="Glycos_transf_2"/>
    <property type="match status" value="1"/>
</dbReference>